<name>A0A8D8U1P6_9HEMI</name>
<organism evidence="1">
    <name type="scientific">Cacopsylla melanoneura</name>
    <dbReference type="NCBI Taxonomy" id="428564"/>
    <lineage>
        <taxon>Eukaryota</taxon>
        <taxon>Metazoa</taxon>
        <taxon>Ecdysozoa</taxon>
        <taxon>Arthropoda</taxon>
        <taxon>Hexapoda</taxon>
        <taxon>Insecta</taxon>
        <taxon>Pterygota</taxon>
        <taxon>Neoptera</taxon>
        <taxon>Paraneoptera</taxon>
        <taxon>Hemiptera</taxon>
        <taxon>Sternorrhyncha</taxon>
        <taxon>Psylloidea</taxon>
        <taxon>Psyllidae</taxon>
        <taxon>Psyllinae</taxon>
        <taxon>Cacopsylla</taxon>
    </lineage>
</organism>
<proteinExistence type="predicted"/>
<dbReference type="EMBL" id="HBUF01335037">
    <property type="protein sequence ID" value="CAG6697853.1"/>
    <property type="molecule type" value="Transcribed_RNA"/>
</dbReference>
<accession>A0A8D8U1P6</accession>
<dbReference type="AlphaFoldDB" id="A0A8D8U1P6"/>
<reference evidence="1" key="1">
    <citation type="submission" date="2021-05" db="EMBL/GenBank/DDBJ databases">
        <authorList>
            <person name="Alioto T."/>
            <person name="Alioto T."/>
            <person name="Gomez Garrido J."/>
        </authorList>
    </citation>
    <scope>NUCLEOTIDE SEQUENCE</scope>
</reference>
<sequence>MPLRRTPNTDIHITITPKSSATRRFVMVGNGNPANRASGSSVYVGSGEIHTFISPASSSSTSTTNSESQIIGTVRSNAHSAASRMIRTSRSPDFRRVVNPRASQVISTVYPSAVLIMDYPSGNRIMRQIIHQREYWSSGNLTRKNMMKKRNRAQGTFKIQLPPREKVKRFMRKPKKIISSIRTVNETVHGNEEERRIG</sequence>
<evidence type="ECO:0000313" key="1">
    <source>
        <dbReference type="EMBL" id="CAG6697853.1"/>
    </source>
</evidence>
<protein>
    <submittedName>
        <fullName evidence="1">Uncharacterized protein</fullName>
    </submittedName>
</protein>